<dbReference type="SUPFAM" id="SSF53623">
    <property type="entry name" value="MurD-like peptide ligases, catalytic domain"/>
    <property type="match status" value="1"/>
</dbReference>
<keyword evidence="7" id="KW-0460">Magnesium</keyword>
<sequence>MKESVINLLTIQEAEQFLITRRKLGIKPGLERLDYLLSMVGNPEQKIRSIHIAGTNGKGSTLTFIKQVLIEAGYRVGSFTSPGLPTIYHHMAINHTNISPTEFAELLTSIQQVIEEMDKKDMSPSEYEILMVITWLYLYKHVDIAVIETCMGGLYDVTNRIQPILTVITTIDYDHVDFLGNTLADIASHKAGIIKKNIPVIVGNIDKEAIDVIKEQAMELDAPLYQLHNDYHISRMEDATKKFVYTDEKTTIPFEISINGHYQMENAANAMKVVQLLQDLAYKIDDQSIKKGFLHAKIPNRCEVVSKQPFILLDGAHNNQSIDNLIKTIKDHWPHYSIRFVFSCFKDKEIEGMYEKLAEVGKVTVTSFSHPRAINQLDISEDWHYCSSFKKALHIGMEQTTDNDLLVITGSLHFVDRVREYIKQNLK</sequence>
<evidence type="ECO:0000256" key="4">
    <source>
        <dbReference type="ARBA" id="ARBA00022723"/>
    </source>
</evidence>
<dbReference type="InterPro" id="IPR018109">
    <property type="entry name" value="Folylpolyglutamate_synth_CS"/>
</dbReference>
<dbReference type="EC" id="6.3.2.17" evidence="2"/>
<evidence type="ECO:0000313" key="14">
    <source>
        <dbReference type="Proteomes" id="UP001595880"/>
    </source>
</evidence>
<keyword evidence="4" id="KW-0479">Metal-binding</keyword>
<keyword evidence="14" id="KW-1185">Reference proteome</keyword>
<dbReference type="GO" id="GO:0016874">
    <property type="term" value="F:ligase activity"/>
    <property type="evidence" value="ECO:0007669"/>
    <property type="project" value="UniProtKB-KW"/>
</dbReference>
<evidence type="ECO:0000256" key="10">
    <source>
        <dbReference type="PIRNR" id="PIRNR001563"/>
    </source>
</evidence>
<evidence type="ECO:0000256" key="8">
    <source>
        <dbReference type="ARBA" id="ARBA00030592"/>
    </source>
</evidence>
<dbReference type="PIRSF" id="PIRSF001563">
    <property type="entry name" value="Folylpolyglu_synth"/>
    <property type="match status" value="1"/>
</dbReference>
<dbReference type="InterPro" id="IPR001645">
    <property type="entry name" value="Folylpolyglutamate_synth"/>
</dbReference>
<comment type="similarity">
    <text evidence="1 10">Belongs to the folylpolyglutamate synthase family.</text>
</comment>
<evidence type="ECO:0000313" key="13">
    <source>
        <dbReference type="EMBL" id="MFC4388348.1"/>
    </source>
</evidence>
<dbReference type="Pfam" id="PF08245">
    <property type="entry name" value="Mur_ligase_M"/>
    <property type="match status" value="1"/>
</dbReference>
<dbReference type="InterPro" id="IPR013221">
    <property type="entry name" value="Mur_ligase_cen"/>
</dbReference>
<dbReference type="InterPro" id="IPR036565">
    <property type="entry name" value="Mur-like_cat_sf"/>
</dbReference>
<gene>
    <name evidence="13" type="ORF">ACFOZ1_11105</name>
</gene>
<evidence type="ECO:0000256" key="9">
    <source>
        <dbReference type="ARBA" id="ARBA00047493"/>
    </source>
</evidence>
<dbReference type="PANTHER" id="PTHR11136:SF0">
    <property type="entry name" value="DIHYDROFOLATE SYNTHETASE-RELATED"/>
    <property type="match status" value="1"/>
</dbReference>
<dbReference type="SUPFAM" id="SSF53244">
    <property type="entry name" value="MurD-like peptide ligases, peptide-binding domain"/>
    <property type="match status" value="1"/>
</dbReference>
<dbReference type="Gene3D" id="3.40.1190.10">
    <property type="entry name" value="Mur-like, catalytic domain"/>
    <property type="match status" value="1"/>
</dbReference>
<proteinExistence type="inferred from homology"/>
<dbReference type="Proteomes" id="UP001595880">
    <property type="component" value="Unassembled WGS sequence"/>
</dbReference>
<evidence type="ECO:0000256" key="1">
    <source>
        <dbReference type="ARBA" id="ARBA00008276"/>
    </source>
</evidence>
<feature type="domain" description="Mur ligase central" evidence="12">
    <location>
        <begin position="52"/>
        <end position="273"/>
    </location>
</feature>
<protein>
    <recommendedName>
        <fullName evidence="2">tetrahydrofolate synthase</fullName>
        <ecNumber evidence="2">6.3.2.17</ecNumber>
    </recommendedName>
    <alternativeName>
        <fullName evidence="8">Tetrahydrofolylpolyglutamate synthase</fullName>
    </alternativeName>
</protein>
<evidence type="ECO:0000256" key="3">
    <source>
        <dbReference type="ARBA" id="ARBA00022598"/>
    </source>
</evidence>
<evidence type="ECO:0000256" key="2">
    <source>
        <dbReference type="ARBA" id="ARBA00013025"/>
    </source>
</evidence>
<feature type="domain" description="Mur ligase C-terminal" evidence="11">
    <location>
        <begin position="300"/>
        <end position="411"/>
    </location>
</feature>
<dbReference type="PANTHER" id="PTHR11136">
    <property type="entry name" value="FOLYLPOLYGLUTAMATE SYNTHASE-RELATED"/>
    <property type="match status" value="1"/>
</dbReference>
<keyword evidence="5 10" id="KW-0547">Nucleotide-binding</keyword>
<dbReference type="PROSITE" id="PS01011">
    <property type="entry name" value="FOLYLPOLYGLU_SYNT_1"/>
    <property type="match status" value="1"/>
</dbReference>
<evidence type="ECO:0000256" key="7">
    <source>
        <dbReference type="ARBA" id="ARBA00022842"/>
    </source>
</evidence>
<name>A0ABV8VZV1_9BACI</name>
<keyword evidence="6 10" id="KW-0067">ATP-binding</keyword>
<accession>A0ABV8VZV1</accession>
<evidence type="ECO:0000259" key="11">
    <source>
        <dbReference type="Pfam" id="PF02875"/>
    </source>
</evidence>
<evidence type="ECO:0000256" key="6">
    <source>
        <dbReference type="ARBA" id="ARBA00022840"/>
    </source>
</evidence>
<dbReference type="InterPro" id="IPR036615">
    <property type="entry name" value="Mur_ligase_C_dom_sf"/>
</dbReference>
<dbReference type="Pfam" id="PF02875">
    <property type="entry name" value="Mur_ligase_C"/>
    <property type="match status" value="1"/>
</dbReference>
<keyword evidence="3 10" id="KW-0436">Ligase</keyword>
<comment type="catalytic activity">
    <reaction evidence="9">
        <text>(6S)-5,6,7,8-tetrahydrofolyl-(gamma-L-Glu)(n) + L-glutamate + ATP = (6S)-5,6,7,8-tetrahydrofolyl-(gamma-L-Glu)(n+1) + ADP + phosphate + H(+)</text>
        <dbReference type="Rhea" id="RHEA:10580"/>
        <dbReference type="Rhea" id="RHEA-COMP:14738"/>
        <dbReference type="Rhea" id="RHEA-COMP:14740"/>
        <dbReference type="ChEBI" id="CHEBI:15378"/>
        <dbReference type="ChEBI" id="CHEBI:29985"/>
        <dbReference type="ChEBI" id="CHEBI:30616"/>
        <dbReference type="ChEBI" id="CHEBI:43474"/>
        <dbReference type="ChEBI" id="CHEBI:141005"/>
        <dbReference type="ChEBI" id="CHEBI:456216"/>
        <dbReference type="EC" id="6.3.2.17"/>
    </reaction>
</comment>
<organism evidence="13 14">
    <name type="scientific">Gracilibacillus marinus</name>
    <dbReference type="NCBI Taxonomy" id="630535"/>
    <lineage>
        <taxon>Bacteria</taxon>
        <taxon>Bacillati</taxon>
        <taxon>Bacillota</taxon>
        <taxon>Bacilli</taxon>
        <taxon>Bacillales</taxon>
        <taxon>Bacillaceae</taxon>
        <taxon>Gracilibacillus</taxon>
    </lineage>
</organism>
<evidence type="ECO:0000259" key="12">
    <source>
        <dbReference type="Pfam" id="PF08245"/>
    </source>
</evidence>
<dbReference type="Gene3D" id="3.90.190.20">
    <property type="entry name" value="Mur ligase, C-terminal domain"/>
    <property type="match status" value="1"/>
</dbReference>
<dbReference type="RefSeq" id="WP_390199305.1">
    <property type="nucleotide sequence ID" value="NZ_JBHSDV010000003.1"/>
</dbReference>
<reference evidence="14" key="1">
    <citation type="journal article" date="2019" name="Int. J. Syst. Evol. Microbiol.">
        <title>The Global Catalogue of Microorganisms (GCM) 10K type strain sequencing project: providing services to taxonomists for standard genome sequencing and annotation.</title>
        <authorList>
            <consortium name="The Broad Institute Genomics Platform"/>
            <consortium name="The Broad Institute Genome Sequencing Center for Infectious Disease"/>
            <person name="Wu L."/>
            <person name="Ma J."/>
        </authorList>
    </citation>
    <scope>NUCLEOTIDE SEQUENCE [LARGE SCALE GENOMIC DNA]</scope>
    <source>
        <strain evidence="14">KACC 14058</strain>
    </source>
</reference>
<dbReference type="InterPro" id="IPR004101">
    <property type="entry name" value="Mur_ligase_C"/>
</dbReference>
<evidence type="ECO:0000256" key="5">
    <source>
        <dbReference type="ARBA" id="ARBA00022741"/>
    </source>
</evidence>
<comment type="caution">
    <text evidence="13">The sequence shown here is derived from an EMBL/GenBank/DDBJ whole genome shotgun (WGS) entry which is preliminary data.</text>
</comment>
<dbReference type="NCBIfam" id="TIGR01499">
    <property type="entry name" value="folC"/>
    <property type="match status" value="1"/>
</dbReference>
<dbReference type="EMBL" id="JBHSDV010000003">
    <property type="protein sequence ID" value="MFC4388348.1"/>
    <property type="molecule type" value="Genomic_DNA"/>
</dbReference>